<reference evidence="1 2" key="1">
    <citation type="submission" date="2021-03" db="EMBL/GenBank/DDBJ databases">
        <title>Genomic and phenotypic characterization of Chloracidobacterium isolates provides evidence for multiple species.</title>
        <authorList>
            <person name="Saini M.K."/>
            <person name="Costas A.M.G."/>
            <person name="Tank M."/>
            <person name="Bryant D.A."/>
        </authorList>
    </citation>
    <scope>NUCLEOTIDE SEQUENCE [LARGE SCALE GENOMIC DNA]</scope>
    <source>
        <strain evidence="1 2">N</strain>
    </source>
</reference>
<keyword evidence="2" id="KW-1185">Reference proteome</keyword>
<proteinExistence type="predicted"/>
<accession>A0ABX8B2H1</accession>
<dbReference type="RefSeq" id="WP_211423439.1">
    <property type="nucleotide sequence ID" value="NZ_CP072643.1"/>
</dbReference>
<sequence length="743" mass="81571">MLFTVLCFLSLHAGQPVAGVTPQDLPALNEVGRAVLNWDGQSPVTLAERIRQLVPNVPVIDTLRALNLAQQRGQLAEDVRLKRMLKYLPRAHTLAQAAPGVGQLIADDPLLSDPAYTSLLSLARAVEKATPAELDILLTQHFGDYPDAGLQELGNRLTEMILRYSEVAYQAEIDRIILEEPTPERRRQALDRLENDFRIIETRGDPGGSYAEHARAARQTIEKVRQAEADGTINALRQQRLALETIRQAETGKKNRLKQLLELTGLGQELLKRAGQMLDIGRILPPAEGRYRSGTVDLLTEIGASARAQGLKVVDCLGSASMWAGVLNSITTAQSDVELVMALSRTLVENTFFGMVFQSLYAFKQGDNAAFLRAVMYLLVPETALPALVEALGETVITLGAQTLFDQQLDRLYAASRFDDQARLIDLGGLGVGGVPGARQFVDAMCDGEAEAVAQDFIRRSKATDFGSGANRLAILALAKAIQSTINQGRPGLFTQDGPLMRACAGTRKVNEDLTDLSKIWGVNLPQDATTAEAWASSLDRGQRRALDTLLAACESWRQQARQATAEAIVRTFEERRAAELALDTDRGRQVVEQYKRLQTVFRALEITAEGTRSLEAEGAPYSVIKGWLMSDREKQVAAVKAIQKFLRVYEGVVQARDAIEGAMISRLGRVVRPRPLTRSLPLTAKPELDADLLRRYITDIAKAEASVTHDLELIKRAKLEGWACFDPQARGHQRPLRVGAGL</sequence>
<gene>
    <name evidence="1" type="ORF">J8C05_14375</name>
</gene>
<dbReference type="Proteomes" id="UP000677668">
    <property type="component" value="Chromosome 2"/>
</dbReference>
<protein>
    <submittedName>
        <fullName evidence="1">Uncharacterized protein</fullName>
    </submittedName>
</protein>
<name>A0ABX8B2H1_9BACT</name>
<dbReference type="EMBL" id="CP072643">
    <property type="protein sequence ID" value="QUV95203.1"/>
    <property type="molecule type" value="Genomic_DNA"/>
</dbReference>
<evidence type="ECO:0000313" key="1">
    <source>
        <dbReference type="EMBL" id="QUV95203.1"/>
    </source>
</evidence>
<evidence type="ECO:0000313" key="2">
    <source>
        <dbReference type="Proteomes" id="UP000677668"/>
    </source>
</evidence>
<organism evidence="1 2">
    <name type="scientific">Chloracidobacterium sp. N</name>
    <dbReference type="NCBI Taxonomy" id="2821540"/>
    <lineage>
        <taxon>Bacteria</taxon>
        <taxon>Pseudomonadati</taxon>
        <taxon>Acidobacteriota</taxon>
        <taxon>Terriglobia</taxon>
        <taxon>Terriglobales</taxon>
        <taxon>Acidobacteriaceae</taxon>
        <taxon>Chloracidobacterium</taxon>
        <taxon>Chloracidobacterium aggregatum</taxon>
    </lineage>
</organism>